<proteinExistence type="predicted"/>
<evidence type="ECO:0000313" key="2">
    <source>
        <dbReference type="EMBL" id="KAJ6992638.1"/>
    </source>
</evidence>
<accession>A0AAD6QLL5</accession>
<comment type="caution">
    <text evidence="2">The sequence shown here is derived from an EMBL/GenBank/DDBJ whole genome shotgun (WGS) entry which is preliminary data.</text>
</comment>
<name>A0AAD6QLL5_9ROSI</name>
<reference evidence="2" key="1">
    <citation type="journal article" date="2023" name="Mol. Ecol. Resour.">
        <title>Chromosome-level genome assembly of a triploid poplar Populus alba 'Berolinensis'.</title>
        <authorList>
            <person name="Chen S."/>
            <person name="Yu Y."/>
            <person name="Wang X."/>
            <person name="Wang S."/>
            <person name="Zhang T."/>
            <person name="Zhou Y."/>
            <person name="He R."/>
            <person name="Meng N."/>
            <person name="Wang Y."/>
            <person name="Liu W."/>
            <person name="Liu Z."/>
            <person name="Liu J."/>
            <person name="Guo Q."/>
            <person name="Huang H."/>
            <person name="Sederoff R.R."/>
            <person name="Wang G."/>
            <person name="Qu G."/>
            <person name="Chen S."/>
        </authorList>
    </citation>
    <scope>NUCLEOTIDE SEQUENCE</scope>
    <source>
        <strain evidence="2">SC-2020</strain>
    </source>
</reference>
<feature type="region of interest" description="Disordered" evidence="1">
    <location>
        <begin position="43"/>
        <end position="62"/>
    </location>
</feature>
<sequence>MISANFATRKNDYTSARMSLISSGIQGLNEYFLDGTKSPFPIDSNPISFRPRAGSTHHGDFS</sequence>
<evidence type="ECO:0000313" key="3">
    <source>
        <dbReference type="Proteomes" id="UP001164929"/>
    </source>
</evidence>
<organism evidence="2 3">
    <name type="scientific">Populus alba x Populus x berolinensis</name>
    <dbReference type="NCBI Taxonomy" id="444605"/>
    <lineage>
        <taxon>Eukaryota</taxon>
        <taxon>Viridiplantae</taxon>
        <taxon>Streptophyta</taxon>
        <taxon>Embryophyta</taxon>
        <taxon>Tracheophyta</taxon>
        <taxon>Spermatophyta</taxon>
        <taxon>Magnoliopsida</taxon>
        <taxon>eudicotyledons</taxon>
        <taxon>Gunneridae</taxon>
        <taxon>Pentapetalae</taxon>
        <taxon>rosids</taxon>
        <taxon>fabids</taxon>
        <taxon>Malpighiales</taxon>
        <taxon>Salicaceae</taxon>
        <taxon>Saliceae</taxon>
        <taxon>Populus</taxon>
    </lineage>
</organism>
<dbReference type="AlphaFoldDB" id="A0AAD6QLL5"/>
<dbReference type="Proteomes" id="UP001164929">
    <property type="component" value="Chromosome 6"/>
</dbReference>
<dbReference type="EMBL" id="JAQIZT010000006">
    <property type="protein sequence ID" value="KAJ6992638.1"/>
    <property type="molecule type" value="Genomic_DNA"/>
</dbReference>
<keyword evidence="3" id="KW-1185">Reference proteome</keyword>
<evidence type="ECO:0000256" key="1">
    <source>
        <dbReference type="SAM" id="MobiDB-lite"/>
    </source>
</evidence>
<protein>
    <submittedName>
        <fullName evidence="2">Uncharacterized protein</fullName>
    </submittedName>
</protein>
<gene>
    <name evidence="2" type="ORF">NC653_015894</name>
</gene>